<dbReference type="EMBL" id="OBEB01000008">
    <property type="protein sequence ID" value="SNY58601.1"/>
    <property type="molecule type" value="Genomic_DNA"/>
</dbReference>
<keyword evidence="1" id="KW-0472">Membrane</keyword>
<dbReference type="AlphaFoldDB" id="A0A285JHJ7"/>
<keyword evidence="1" id="KW-1133">Transmembrane helix</keyword>
<gene>
    <name evidence="2" type="ORF">SAMN06297280_3444</name>
</gene>
<dbReference type="RefSeq" id="WP_097112624.1">
    <property type="nucleotide sequence ID" value="NZ_OBEB01000008.1"/>
</dbReference>
<dbReference type="Proteomes" id="UP000219353">
    <property type="component" value="Unassembled WGS sequence"/>
</dbReference>
<proteinExistence type="predicted"/>
<name>A0A285JHJ7_9GAMM</name>
<sequence length="117" mass="12968">MELEIGERATLIIASGLVITFKLVVLLLAYKTIKLGYDLLLRGVKGEFQFSSDIGGHKADLRSASPGLLFVLLGCAVMYVSIIEKYPQEVLKTTEQRNVEATNIEKPPLKNSDWSLE</sequence>
<evidence type="ECO:0000256" key="1">
    <source>
        <dbReference type="SAM" id="Phobius"/>
    </source>
</evidence>
<evidence type="ECO:0000313" key="2">
    <source>
        <dbReference type="EMBL" id="SNY58601.1"/>
    </source>
</evidence>
<evidence type="ECO:0000313" key="3">
    <source>
        <dbReference type="Proteomes" id="UP000219353"/>
    </source>
</evidence>
<protein>
    <submittedName>
        <fullName evidence="2">Uncharacterized protein</fullName>
    </submittedName>
</protein>
<keyword evidence="3" id="KW-1185">Reference proteome</keyword>
<dbReference type="OrthoDB" id="1496018at2"/>
<reference evidence="3" key="1">
    <citation type="submission" date="2017-09" db="EMBL/GenBank/DDBJ databases">
        <authorList>
            <person name="Varghese N."/>
            <person name="Submissions S."/>
        </authorList>
    </citation>
    <scope>NUCLEOTIDE SEQUENCE [LARGE SCALE GENOMIC DNA]</scope>
    <source>
        <strain evidence="3">CGMCC 1.12461</strain>
    </source>
</reference>
<organism evidence="2 3">
    <name type="scientific">Arsukibacterium tuosuense</name>
    <dbReference type="NCBI Taxonomy" id="1323745"/>
    <lineage>
        <taxon>Bacteria</taxon>
        <taxon>Pseudomonadati</taxon>
        <taxon>Pseudomonadota</taxon>
        <taxon>Gammaproteobacteria</taxon>
        <taxon>Chromatiales</taxon>
        <taxon>Chromatiaceae</taxon>
        <taxon>Arsukibacterium</taxon>
    </lineage>
</organism>
<accession>A0A285JHJ7</accession>
<feature type="transmembrane region" description="Helical" evidence="1">
    <location>
        <begin position="12"/>
        <end position="30"/>
    </location>
</feature>
<feature type="transmembrane region" description="Helical" evidence="1">
    <location>
        <begin position="64"/>
        <end position="82"/>
    </location>
</feature>
<keyword evidence="1" id="KW-0812">Transmembrane</keyword>